<dbReference type="EMBL" id="BLLS01000265">
    <property type="protein sequence ID" value="GFH88612.1"/>
    <property type="molecule type" value="Genomic_DNA"/>
</dbReference>
<comment type="caution">
    <text evidence="3">The sequence shown here is derived from an EMBL/GenBank/DDBJ whole genome shotgun (WGS) entry which is preliminary data.</text>
</comment>
<evidence type="ECO:0000313" key="3">
    <source>
        <dbReference type="EMBL" id="GFH88612.1"/>
    </source>
</evidence>
<dbReference type="Proteomes" id="UP000491181">
    <property type="component" value="Unassembled WGS sequence"/>
</dbReference>
<evidence type="ECO:0008006" key="5">
    <source>
        <dbReference type="Google" id="ProtNLM"/>
    </source>
</evidence>
<accession>A0A7J0A905</accession>
<evidence type="ECO:0000256" key="1">
    <source>
        <dbReference type="ARBA" id="ARBA00022747"/>
    </source>
</evidence>
<dbReference type="PANTHER" id="PTHR30408:SF12">
    <property type="entry name" value="TYPE I RESTRICTION ENZYME MJAVIII SPECIFICITY SUBUNIT"/>
    <property type="match status" value="1"/>
</dbReference>
<proteinExistence type="predicted"/>
<dbReference type="AlphaFoldDB" id="A0A7J0A905"/>
<organism evidence="3 4">
    <name type="scientific">Bacteroides acidifaciens</name>
    <dbReference type="NCBI Taxonomy" id="85831"/>
    <lineage>
        <taxon>Bacteria</taxon>
        <taxon>Pseudomonadati</taxon>
        <taxon>Bacteroidota</taxon>
        <taxon>Bacteroidia</taxon>
        <taxon>Bacteroidales</taxon>
        <taxon>Bacteroidaceae</taxon>
        <taxon>Bacteroides</taxon>
    </lineage>
</organism>
<dbReference type="SUPFAM" id="SSF116734">
    <property type="entry name" value="DNA methylase specificity domain"/>
    <property type="match status" value="1"/>
</dbReference>
<evidence type="ECO:0000256" key="2">
    <source>
        <dbReference type="ARBA" id="ARBA00023125"/>
    </source>
</evidence>
<gene>
    <name evidence="3" type="ORF">IMSAGC001_04056</name>
</gene>
<protein>
    <recommendedName>
        <fullName evidence="5">Restriction endonuclease subunit S</fullName>
    </recommendedName>
</protein>
<dbReference type="GO" id="GO:0009307">
    <property type="term" value="P:DNA restriction-modification system"/>
    <property type="evidence" value="ECO:0007669"/>
    <property type="project" value="UniProtKB-KW"/>
</dbReference>
<reference evidence="3 4" key="1">
    <citation type="journal article" date="2020" name="Microbiome">
        <title>Single-cell genomics of uncultured bacteria reveals dietary fiber responders in the mouse gut microbiota.</title>
        <authorList>
            <person name="Chijiiwa R."/>
            <person name="Hosokawa M."/>
            <person name="Kogawa M."/>
            <person name="Nishikawa Y."/>
            <person name="Ide K."/>
            <person name="Sakanashi C."/>
            <person name="Takahashi K."/>
            <person name="Takeyama H."/>
        </authorList>
    </citation>
    <scope>NUCLEOTIDE SEQUENCE [LARGE SCALE GENOMIC DNA]</scope>
    <source>
        <strain evidence="3">IMSAGC_001</strain>
    </source>
</reference>
<keyword evidence="2" id="KW-0238">DNA-binding</keyword>
<dbReference type="RefSeq" id="WP_257420451.1">
    <property type="nucleotide sequence ID" value="NZ_JANJZQ010000012.1"/>
</dbReference>
<dbReference type="PANTHER" id="PTHR30408">
    <property type="entry name" value="TYPE-1 RESTRICTION ENZYME ECOKI SPECIFICITY PROTEIN"/>
    <property type="match status" value="1"/>
</dbReference>
<keyword evidence="1" id="KW-0680">Restriction system</keyword>
<dbReference type="Gene3D" id="3.90.220.20">
    <property type="entry name" value="DNA methylase specificity domains"/>
    <property type="match status" value="1"/>
</dbReference>
<dbReference type="InterPro" id="IPR052021">
    <property type="entry name" value="Type-I_RS_S_subunit"/>
</dbReference>
<name>A0A7J0A905_9BACE</name>
<evidence type="ECO:0000313" key="4">
    <source>
        <dbReference type="Proteomes" id="UP000491181"/>
    </source>
</evidence>
<dbReference type="InterPro" id="IPR044946">
    <property type="entry name" value="Restrct_endonuc_typeI_TRD_sf"/>
</dbReference>
<dbReference type="GO" id="GO:0003677">
    <property type="term" value="F:DNA binding"/>
    <property type="evidence" value="ECO:0007669"/>
    <property type="project" value="UniProtKB-KW"/>
</dbReference>
<sequence>MDFEPFRDGVFVDSELGTTPKELPIVYIENIPHNIESGKRPKGGATLKGIPSIGAENIKGLGYYDYSKTKYIPKEYAQTIKKGKINGYELLIYKDGGKPGYFIPNFSIFGEGFPFREMYINEHVFILDLMDNGYNAFAYFYMHTPYIMNQFNSNGGKAAIPGINTKDVECLPIYSKESPYVKRFGEIVLPFIKTILSNSLENARLAKMRDTLLPKLMSGKLKISEIEI</sequence>